<feature type="transmembrane region" description="Helical" evidence="9">
    <location>
        <begin position="319"/>
        <end position="338"/>
    </location>
</feature>
<feature type="transmembrane region" description="Helical" evidence="9">
    <location>
        <begin position="112"/>
        <end position="136"/>
    </location>
</feature>
<feature type="transmembrane region" description="Helical" evidence="9">
    <location>
        <begin position="61"/>
        <end position="82"/>
    </location>
</feature>
<comment type="similarity">
    <text evidence="7">In the C-terminal section; belongs to the OsmX family.</text>
</comment>
<dbReference type="GO" id="GO:0005275">
    <property type="term" value="F:amine transmembrane transporter activity"/>
    <property type="evidence" value="ECO:0007669"/>
    <property type="project" value="TreeGrafter"/>
</dbReference>
<protein>
    <submittedName>
        <fullName evidence="11">Glycine betaine ABC transporter substrate-binding protein</fullName>
    </submittedName>
</protein>
<dbReference type="PROSITE" id="PS50928">
    <property type="entry name" value="ABC_TM1"/>
    <property type="match status" value="1"/>
</dbReference>
<dbReference type="Gene3D" id="3.40.190.100">
    <property type="entry name" value="Glycine betaine-binding periplasmic protein, domain 2"/>
    <property type="match status" value="1"/>
</dbReference>
<dbReference type="PANTHER" id="PTHR47737:SF1">
    <property type="entry name" value="GLYCINE BETAINE_PROLINE BETAINE TRANSPORT SYSTEM PERMEASE PROTEIN PROW"/>
    <property type="match status" value="1"/>
</dbReference>
<name>A0A1U7NBX7_9CYAN</name>
<comment type="similarity">
    <text evidence="9">Belongs to the binding-protein-dependent transport system permease family.</text>
</comment>
<evidence type="ECO:0000256" key="8">
    <source>
        <dbReference type="ARBA" id="ARBA00035652"/>
    </source>
</evidence>
<feature type="transmembrane region" description="Helical" evidence="9">
    <location>
        <begin position="235"/>
        <end position="255"/>
    </location>
</feature>
<evidence type="ECO:0000256" key="4">
    <source>
        <dbReference type="ARBA" id="ARBA00022692"/>
    </source>
</evidence>
<evidence type="ECO:0000259" key="10">
    <source>
        <dbReference type="PROSITE" id="PS50928"/>
    </source>
</evidence>
<dbReference type="PANTHER" id="PTHR47737">
    <property type="entry name" value="GLYCINE BETAINE/PROLINE BETAINE TRANSPORT SYSTEM PERMEASE PROTEIN PROW"/>
    <property type="match status" value="1"/>
</dbReference>
<evidence type="ECO:0000256" key="3">
    <source>
        <dbReference type="ARBA" id="ARBA00022475"/>
    </source>
</evidence>
<keyword evidence="2 9" id="KW-0813">Transport</keyword>
<dbReference type="GO" id="GO:0043190">
    <property type="term" value="C:ATP-binding cassette (ABC) transporter complex"/>
    <property type="evidence" value="ECO:0007669"/>
    <property type="project" value="InterPro"/>
</dbReference>
<feature type="transmembrane region" description="Helical" evidence="9">
    <location>
        <begin position="157"/>
        <end position="183"/>
    </location>
</feature>
<evidence type="ECO:0000256" key="9">
    <source>
        <dbReference type="RuleBase" id="RU363032"/>
    </source>
</evidence>
<dbReference type="GO" id="GO:0015871">
    <property type="term" value="P:choline transport"/>
    <property type="evidence" value="ECO:0007669"/>
    <property type="project" value="TreeGrafter"/>
</dbReference>
<evidence type="ECO:0000256" key="6">
    <source>
        <dbReference type="ARBA" id="ARBA00023136"/>
    </source>
</evidence>
<dbReference type="Gene3D" id="3.40.190.10">
    <property type="entry name" value="Periplasmic binding protein-like II"/>
    <property type="match status" value="1"/>
</dbReference>
<dbReference type="Gene3D" id="1.10.3720.10">
    <property type="entry name" value="MetI-like"/>
    <property type="match status" value="1"/>
</dbReference>
<keyword evidence="6 9" id="KW-0472">Membrane</keyword>
<proteinExistence type="inferred from homology"/>
<keyword evidence="12" id="KW-1185">Reference proteome</keyword>
<comment type="similarity">
    <text evidence="8">In the N-terminal section; belongs to the binding-protein-dependent transport system permease family.</text>
</comment>
<dbReference type="SUPFAM" id="SSF53850">
    <property type="entry name" value="Periplasmic binding protein-like II"/>
    <property type="match status" value="1"/>
</dbReference>
<dbReference type="SUPFAM" id="SSF161098">
    <property type="entry name" value="MetI-like"/>
    <property type="match status" value="1"/>
</dbReference>
<feature type="domain" description="ABC transmembrane type-1" evidence="10">
    <location>
        <begin position="109"/>
        <end position="288"/>
    </location>
</feature>
<dbReference type="InterPro" id="IPR000515">
    <property type="entry name" value="MetI-like"/>
</dbReference>
<comment type="subcellular location">
    <subcellularLocation>
        <location evidence="9">Cell membrane</location>
        <topology evidence="9">Multi-pass membrane protein</topology>
    </subcellularLocation>
    <subcellularLocation>
        <location evidence="1">Membrane</location>
        <topology evidence="1">Multi-pass membrane protein</topology>
    </subcellularLocation>
</comment>
<evidence type="ECO:0000313" key="12">
    <source>
        <dbReference type="Proteomes" id="UP000186657"/>
    </source>
</evidence>
<dbReference type="GO" id="GO:0015226">
    <property type="term" value="F:carnitine transmembrane transporter activity"/>
    <property type="evidence" value="ECO:0007669"/>
    <property type="project" value="TreeGrafter"/>
</dbReference>
<dbReference type="Pfam" id="PF00528">
    <property type="entry name" value="BPD_transp_1"/>
    <property type="match status" value="1"/>
</dbReference>
<keyword evidence="4 9" id="KW-0812">Transmembrane</keyword>
<dbReference type="CDD" id="cd06261">
    <property type="entry name" value="TM_PBP2"/>
    <property type="match status" value="1"/>
</dbReference>
<dbReference type="FunFam" id="1.10.3720.10:FF:000001">
    <property type="entry name" value="Glycine betaine ABC transporter, permease"/>
    <property type="match status" value="1"/>
</dbReference>
<organism evidence="11 12">
    <name type="scientific">Moorena bouillonii PNG</name>
    <dbReference type="NCBI Taxonomy" id="568701"/>
    <lineage>
        <taxon>Bacteria</taxon>
        <taxon>Bacillati</taxon>
        <taxon>Cyanobacteriota</taxon>
        <taxon>Cyanophyceae</taxon>
        <taxon>Coleofasciculales</taxon>
        <taxon>Coleofasciculaceae</taxon>
        <taxon>Moorena</taxon>
    </lineage>
</organism>
<dbReference type="GO" id="GO:0031460">
    <property type="term" value="P:glycine betaine transport"/>
    <property type="evidence" value="ECO:0007669"/>
    <property type="project" value="TreeGrafter"/>
</dbReference>
<keyword evidence="5 9" id="KW-1133">Transmembrane helix</keyword>
<comment type="caution">
    <text evidence="11">The sequence shown here is derived from an EMBL/GenBank/DDBJ whole genome shotgun (WGS) entry which is preliminary data.</text>
</comment>
<accession>A0A1U7NBX7</accession>
<dbReference type="NCBIfam" id="NF008334">
    <property type="entry name" value="PRK11119.1"/>
    <property type="match status" value="1"/>
</dbReference>
<dbReference type="AlphaFoldDB" id="A0A1U7NBX7"/>
<sequence length="668" mass="73163">MLSLNNIATSQVGLDIILNPFELYTLPLDEWITAVVNFLVDNFRPFFQAISLPITWTLEGIQSLFLSIPPLIFLIILGLIVWQIAGGKIAIYSLIALTLIGFFGAWEQAMTTLALVVTAVVFCVVIGISLGIACASSDRVEKFLRPLLDAMQTLPSFVYLVPVVMLFGIGAVPGVIATLVFAVPPLIRLTNLGIRQVSTEVVEAAIAFGSTPRQMLWEVQIPLAMPTILAGVNQAILLALSMSVVTSMIGVGGLGQMVLQGLGRVNVGLAAVGGLSIVLIAVMLDRITQVVSQGNNQIPWLERGPIGFVRLRLTSKPRTGTTVAVTVLVALLVGLISWQQVPQATTELTSSEIALPGKGVNVRSTYGYLADSQFMTHIVNTALEKLGYEIEKPKQLQPTTSHIALGNNDLDFTANHWEKLHTEFFEKNGGDKKLERVGVIVSDLLQGYQIDKKTAEKYNITNLEQLKDPKIAKLFDFDGNGKANLAGCIPGWGCELVIEHHLDAYGLRDTVEHDQGEYSVLIANTIARYKQGKPVLYYTWTPLWLATVLKPGEDVVWLEVAQTNLPGPQKGLTEKHTSIDGKNLGFAVDQIRFVANKKFIAANPAARKLFELFKMPIEDINAESLRAKNGEDTPADIYRHSQEWIKNNQDLFDSWVEEARNVGETSGI</sequence>
<dbReference type="InterPro" id="IPR007210">
    <property type="entry name" value="ABC_Gly_betaine_transp_sub-bd"/>
</dbReference>
<dbReference type="Pfam" id="PF04069">
    <property type="entry name" value="OpuAC"/>
    <property type="match status" value="1"/>
</dbReference>
<reference evidence="11 12" key="1">
    <citation type="submission" date="2016-10" db="EMBL/GenBank/DDBJ databases">
        <title>Comparative genomics uncovers the prolific and rare metabolic potential of the cyanobacterial genus Moorea.</title>
        <authorList>
            <person name="Leao T."/>
            <person name="Castelao G."/>
            <person name="Korobeynikov A."/>
            <person name="Monroe E.A."/>
            <person name="Podell S."/>
            <person name="Glukhov E."/>
            <person name="Allen E."/>
            <person name="Gerwick W.H."/>
            <person name="Gerwick L."/>
        </authorList>
    </citation>
    <scope>NUCLEOTIDE SEQUENCE [LARGE SCALE GENOMIC DNA]</scope>
    <source>
        <strain evidence="11 12">PNG5-198</strain>
    </source>
</reference>
<evidence type="ECO:0000313" key="11">
    <source>
        <dbReference type="EMBL" id="OLT63456.1"/>
    </source>
</evidence>
<evidence type="ECO:0000256" key="7">
    <source>
        <dbReference type="ARBA" id="ARBA00035642"/>
    </source>
</evidence>
<dbReference type="EMBL" id="MKZS01000001">
    <property type="protein sequence ID" value="OLT63456.1"/>
    <property type="molecule type" value="Genomic_DNA"/>
</dbReference>
<evidence type="ECO:0000256" key="1">
    <source>
        <dbReference type="ARBA" id="ARBA00004141"/>
    </source>
</evidence>
<gene>
    <name evidence="11" type="ORF">BJP37_23350</name>
</gene>
<keyword evidence="3" id="KW-1003">Cell membrane</keyword>
<evidence type="ECO:0000256" key="5">
    <source>
        <dbReference type="ARBA" id="ARBA00022989"/>
    </source>
</evidence>
<dbReference type="CDD" id="cd13638">
    <property type="entry name" value="PBP2_EcProx_like"/>
    <property type="match status" value="1"/>
</dbReference>
<evidence type="ECO:0000256" key="2">
    <source>
        <dbReference type="ARBA" id="ARBA00022448"/>
    </source>
</evidence>
<dbReference type="InterPro" id="IPR035906">
    <property type="entry name" value="MetI-like_sf"/>
</dbReference>
<feature type="transmembrane region" description="Helical" evidence="9">
    <location>
        <begin position="267"/>
        <end position="284"/>
    </location>
</feature>
<feature type="transmembrane region" description="Helical" evidence="9">
    <location>
        <begin position="89"/>
        <end position="106"/>
    </location>
</feature>
<dbReference type="Proteomes" id="UP000186657">
    <property type="component" value="Unassembled WGS sequence"/>
</dbReference>